<protein>
    <submittedName>
        <fullName evidence="1">Uncharacterized protein</fullName>
    </submittedName>
</protein>
<comment type="caution">
    <text evidence="1">The sequence shown here is derived from an EMBL/GenBank/DDBJ whole genome shotgun (WGS) entry which is preliminary data.</text>
</comment>
<dbReference type="Proteomes" id="UP000054399">
    <property type="component" value="Unassembled WGS sequence"/>
</dbReference>
<dbReference type="GeneID" id="91987582"/>
<keyword evidence="2" id="KW-1185">Reference proteome</keyword>
<sequence length="74" mass="8044">MVPKITSTSSMKTKHIKRASCRARSKIPLTPPSLVSPPLPPNIRSTAPLGGLPNTWGVLEYFSTELLELLCSII</sequence>
<proteinExistence type="predicted"/>
<dbReference type="RefSeq" id="XP_066617190.1">
    <property type="nucleotide sequence ID" value="XM_066755289.1"/>
</dbReference>
<organism evidence="1 2">
    <name type="scientific">Cryptococcus tetragattii IND107</name>
    <dbReference type="NCBI Taxonomy" id="1296105"/>
    <lineage>
        <taxon>Eukaryota</taxon>
        <taxon>Fungi</taxon>
        <taxon>Dikarya</taxon>
        <taxon>Basidiomycota</taxon>
        <taxon>Agaricomycotina</taxon>
        <taxon>Tremellomycetes</taxon>
        <taxon>Tremellales</taxon>
        <taxon>Cryptococcaceae</taxon>
        <taxon>Cryptococcus</taxon>
        <taxon>Cryptococcus gattii species complex</taxon>
    </lineage>
</organism>
<reference evidence="1" key="1">
    <citation type="submission" date="2015-01" db="EMBL/GenBank/DDBJ databases">
        <authorList>
            <consortium name="The Broad Institute Genomics Platform"/>
            <person name="Cuomo C."/>
            <person name="Litvintseva A."/>
            <person name="Chen Y."/>
            <person name="Heitman J."/>
            <person name="Sun S."/>
            <person name="Springer D."/>
            <person name="Dromer F."/>
            <person name="Young S."/>
            <person name="Zeng Q."/>
            <person name="Gargeya S."/>
            <person name="Abouelleil A."/>
            <person name="Alvarado L."/>
            <person name="Chapman S.B."/>
            <person name="Gainer-Dewar J."/>
            <person name="Goldberg J."/>
            <person name="Griggs A."/>
            <person name="Gujja S."/>
            <person name="Hansen M."/>
            <person name="Howarth C."/>
            <person name="Imamovic A."/>
            <person name="Larimer J."/>
            <person name="Murphy C."/>
            <person name="Naylor J."/>
            <person name="Pearson M."/>
            <person name="Priest M."/>
            <person name="Roberts A."/>
            <person name="Saif S."/>
            <person name="Shea T."/>
            <person name="Sykes S."/>
            <person name="Wortman J."/>
            <person name="Nusbaum C."/>
            <person name="Birren B."/>
        </authorList>
    </citation>
    <scope>NUCLEOTIDE SEQUENCE</scope>
    <source>
        <strain evidence="1">IND107</strain>
    </source>
</reference>
<reference evidence="1" key="2">
    <citation type="submission" date="2024-01" db="EMBL/GenBank/DDBJ databases">
        <title>Comparative genomics of Cryptococcus and Kwoniella reveals pathogenesis evolution and contrasting modes of karyotype evolution via chromosome fusion or intercentromeric recombination.</title>
        <authorList>
            <person name="Coelho M.A."/>
            <person name="David-Palma M."/>
            <person name="Shea T."/>
            <person name="Bowers K."/>
            <person name="Mcginley-Smith S."/>
            <person name="Mohammad A.W."/>
            <person name="Gnirke A."/>
            <person name="Yurkov A.M."/>
            <person name="Nowrousian M."/>
            <person name="Sun S."/>
            <person name="Cuomo C.A."/>
            <person name="Heitman J."/>
        </authorList>
    </citation>
    <scope>NUCLEOTIDE SEQUENCE</scope>
    <source>
        <strain evidence="1">IND107</strain>
    </source>
</reference>
<gene>
    <name evidence="1" type="ORF">I308_100724</name>
</gene>
<evidence type="ECO:0000313" key="2">
    <source>
        <dbReference type="Proteomes" id="UP000054399"/>
    </source>
</evidence>
<name>A0ABR3C5L4_9TREE</name>
<dbReference type="EMBL" id="ATAM02000001">
    <property type="protein sequence ID" value="KAL0255913.1"/>
    <property type="molecule type" value="Genomic_DNA"/>
</dbReference>
<accession>A0ABR3C5L4</accession>
<evidence type="ECO:0000313" key="1">
    <source>
        <dbReference type="EMBL" id="KAL0255913.1"/>
    </source>
</evidence>